<sequence length="196" mass="20242">MTTAHALRRSTDAIRVPAVLPVITMTISADGTMTVAVDGTPLEPPRFGAPWARASFAEVIDTVLLARGSPVRVVVHEADGTVFTDLITRPLQGSVAPSAPPQVRDGGSGAPAEPLAAPAALIDATPWIEPPRVVYGEEGFLPGEEVALAIIVRHVKASADGSARALLEPGLCRVTAEGEIVLVGRISGTCVFGIVT</sequence>
<comment type="caution">
    <text evidence="1">The sequence shown here is derived from an EMBL/GenBank/DDBJ whole genome shotgun (WGS) entry which is preliminary data.</text>
</comment>
<accession>A0A7Z7CZR5</accession>
<organism evidence="1 2">
    <name type="scientific">Microbacterium saccharophilum</name>
    <dbReference type="NCBI Taxonomy" id="1213358"/>
    <lineage>
        <taxon>Bacteria</taxon>
        <taxon>Bacillati</taxon>
        <taxon>Actinomycetota</taxon>
        <taxon>Actinomycetes</taxon>
        <taxon>Micrococcales</taxon>
        <taxon>Microbacteriaceae</taxon>
        <taxon>Microbacterium</taxon>
    </lineage>
</organism>
<dbReference type="Proteomes" id="UP000198702">
    <property type="component" value="Unassembled WGS sequence"/>
</dbReference>
<dbReference type="RefSeq" id="WP_051526153.1">
    <property type="nucleotide sequence ID" value="NZ_FOQZ01000001.1"/>
</dbReference>
<dbReference type="EMBL" id="FOQZ01000001">
    <property type="protein sequence ID" value="SFI30562.1"/>
    <property type="molecule type" value="Genomic_DNA"/>
</dbReference>
<reference evidence="1 2" key="1">
    <citation type="submission" date="2016-10" db="EMBL/GenBank/DDBJ databases">
        <authorList>
            <person name="Varghese N."/>
            <person name="Submissions S."/>
        </authorList>
    </citation>
    <scope>NUCLEOTIDE SEQUENCE [LARGE SCALE GENOMIC DNA]</scope>
    <source>
        <strain evidence="1 2">UNC380MFSha3.1</strain>
    </source>
</reference>
<name>A0A7Z7CZR5_9MICO</name>
<protein>
    <submittedName>
        <fullName evidence="1">Uncharacterized protein</fullName>
    </submittedName>
</protein>
<proteinExistence type="predicted"/>
<evidence type="ECO:0000313" key="1">
    <source>
        <dbReference type="EMBL" id="SFI30562.1"/>
    </source>
</evidence>
<dbReference type="AlphaFoldDB" id="A0A7Z7CZR5"/>
<gene>
    <name evidence="1" type="ORF">SAMN04487751_1007</name>
</gene>
<evidence type="ECO:0000313" key="2">
    <source>
        <dbReference type="Proteomes" id="UP000198702"/>
    </source>
</evidence>